<dbReference type="EMBL" id="JAVHJM010000003">
    <property type="protein sequence ID" value="KAK6516310.1"/>
    <property type="molecule type" value="Genomic_DNA"/>
</dbReference>
<comment type="caution">
    <text evidence="2">The sequence shown here is derived from an EMBL/GenBank/DDBJ whole genome shotgun (WGS) entry which is preliminary data.</text>
</comment>
<accession>A0AAN8N8P0</accession>
<feature type="region of interest" description="Disordered" evidence="1">
    <location>
        <begin position="42"/>
        <end position="64"/>
    </location>
</feature>
<reference evidence="2 3" key="1">
    <citation type="submission" date="2019-10" db="EMBL/GenBank/DDBJ databases">
        <authorList>
            <person name="Palmer J.M."/>
        </authorList>
    </citation>
    <scope>NUCLEOTIDE SEQUENCE [LARGE SCALE GENOMIC DNA]</scope>
    <source>
        <strain evidence="2 3">TWF506</strain>
    </source>
</reference>
<proteinExistence type="predicted"/>
<keyword evidence="3" id="KW-1185">Reference proteome</keyword>
<protein>
    <submittedName>
        <fullName evidence="2">Uncharacterized protein</fullName>
    </submittedName>
</protein>
<sequence>MFEVMIQRNPSEHLKDRKTAPILGSQFLAYTNCHSFQQREAVSHEYDSPGHNVRPAWGEERAPESVNPTVPQLVMAFVKYRDLIKPSLVILPREHQLFVG</sequence>
<evidence type="ECO:0000313" key="2">
    <source>
        <dbReference type="EMBL" id="KAK6516310.1"/>
    </source>
</evidence>
<evidence type="ECO:0000313" key="3">
    <source>
        <dbReference type="Proteomes" id="UP001307849"/>
    </source>
</evidence>
<dbReference type="AlphaFoldDB" id="A0AAN8N8P0"/>
<evidence type="ECO:0000256" key="1">
    <source>
        <dbReference type="SAM" id="MobiDB-lite"/>
    </source>
</evidence>
<name>A0AAN8N8P0_9PEZI</name>
<gene>
    <name evidence="2" type="ORF">TWF506_006219</name>
</gene>
<organism evidence="2 3">
    <name type="scientific">Arthrobotrys conoides</name>
    <dbReference type="NCBI Taxonomy" id="74498"/>
    <lineage>
        <taxon>Eukaryota</taxon>
        <taxon>Fungi</taxon>
        <taxon>Dikarya</taxon>
        <taxon>Ascomycota</taxon>
        <taxon>Pezizomycotina</taxon>
        <taxon>Orbiliomycetes</taxon>
        <taxon>Orbiliales</taxon>
        <taxon>Orbiliaceae</taxon>
        <taxon>Arthrobotrys</taxon>
    </lineage>
</organism>
<dbReference type="Proteomes" id="UP001307849">
    <property type="component" value="Unassembled WGS sequence"/>
</dbReference>